<keyword evidence="2" id="KW-0540">Nuclease</keyword>
<dbReference type="PANTHER" id="PTHR12121:SF36">
    <property type="entry name" value="ENDONUCLEASE_EXONUCLEASE_PHOSPHATASE DOMAIN-CONTAINING PROTEIN"/>
    <property type="match status" value="1"/>
</dbReference>
<dbReference type="InterPro" id="IPR036691">
    <property type="entry name" value="Endo/exonu/phosph_ase_sf"/>
</dbReference>
<evidence type="ECO:0000313" key="3">
    <source>
        <dbReference type="Proteomes" id="UP001209107"/>
    </source>
</evidence>
<keyword evidence="2" id="KW-0255">Endonuclease</keyword>
<name>A0ABT3JIR3_9FLAO</name>
<proteinExistence type="predicted"/>
<dbReference type="EMBL" id="JAPCHZ010000001">
    <property type="protein sequence ID" value="MCW4450673.1"/>
    <property type="molecule type" value="Genomic_DNA"/>
</dbReference>
<keyword evidence="2" id="KW-0378">Hydrolase</keyword>
<dbReference type="InterPro" id="IPR005135">
    <property type="entry name" value="Endo/exonuclease/phosphatase"/>
</dbReference>
<feature type="domain" description="Endonuclease/exonuclease/phosphatase" evidence="1">
    <location>
        <begin position="24"/>
        <end position="266"/>
    </location>
</feature>
<comment type="caution">
    <text evidence="2">The sequence shown here is derived from an EMBL/GenBank/DDBJ whole genome shotgun (WGS) entry which is preliminary data.</text>
</comment>
<dbReference type="SUPFAM" id="SSF56219">
    <property type="entry name" value="DNase I-like"/>
    <property type="match status" value="1"/>
</dbReference>
<dbReference type="CDD" id="cd09083">
    <property type="entry name" value="EEP-1"/>
    <property type="match status" value="1"/>
</dbReference>
<dbReference type="InterPro" id="IPR050410">
    <property type="entry name" value="CCR4/nocturin_mRNA_transcr"/>
</dbReference>
<organism evidence="2 3">
    <name type="scientific">Kaistella yananensis</name>
    <dbReference type="NCBI Taxonomy" id="2989820"/>
    <lineage>
        <taxon>Bacteria</taxon>
        <taxon>Pseudomonadati</taxon>
        <taxon>Bacteroidota</taxon>
        <taxon>Flavobacteriia</taxon>
        <taxon>Flavobacteriales</taxon>
        <taxon>Weeksellaceae</taxon>
        <taxon>Chryseobacterium group</taxon>
        <taxon>Kaistella</taxon>
    </lineage>
</organism>
<reference evidence="2 3" key="1">
    <citation type="submission" date="2022-10" db="EMBL/GenBank/DDBJ databases">
        <title>Kaistella sp. BT-6-1-3.</title>
        <authorList>
            <person name="Ai J."/>
            <person name="Deng Z."/>
        </authorList>
    </citation>
    <scope>NUCLEOTIDE SEQUENCE [LARGE SCALE GENOMIC DNA]</scope>
    <source>
        <strain evidence="2 3">BT6-1-3</strain>
    </source>
</reference>
<dbReference type="Proteomes" id="UP001209107">
    <property type="component" value="Unassembled WGS sequence"/>
</dbReference>
<sequence>MKNLILLLTTFLYINFNAQNLNVMTFNIRLSLDSDKENSWENRKNDVIQLLNYYHPDVFGVQEAVPQQMTELKTGLKIYDFVGVGRDDGANKGEYSAIFYNTEKLQVLQSGTFWLSETPDQPSKGWDAAYNRVCTYALFKTKKGGRKFWAFNVHFDHVGNIARENSSKLILEKITTLNPRNFPVVLTGDFNLTDKTEPIKIISKTMSYSFYNCRKPHYGPTGTFTGFDVNTVPKDRIDYIFTKGLSCQSIRTINDRRENLLYPSDHFPVLAELKFR</sequence>
<dbReference type="Pfam" id="PF03372">
    <property type="entry name" value="Exo_endo_phos"/>
    <property type="match status" value="1"/>
</dbReference>
<gene>
    <name evidence="2" type="ORF">OK344_00420</name>
</gene>
<dbReference type="GO" id="GO:0004519">
    <property type="term" value="F:endonuclease activity"/>
    <property type="evidence" value="ECO:0007669"/>
    <property type="project" value="UniProtKB-KW"/>
</dbReference>
<accession>A0ABT3JIR3</accession>
<evidence type="ECO:0000313" key="2">
    <source>
        <dbReference type="EMBL" id="MCW4450673.1"/>
    </source>
</evidence>
<dbReference type="Gene3D" id="3.60.10.10">
    <property type="entry name" value="Endonuclease/exonuclease/phosphatase"/>
    <property type="match status" value="1"/>
</dbReference>
<evidence type="ECO:0000259" key="1">
    <source>
        <dbReference type="Pfam" id="PF03372"/>
    </source>
</evidence>
<keyword evidence="3" id="KW-1185">Reference proteome</keyword>
<dbReference type="RefSeq" id="WP_265142938.1">
    <property type="nucleotide sequence ID" value="NZ_JAPCHZ010000001.1"/>
</dbReference>
<dbReference type="PANTHER" id="PTHR12121">
    <property type="entry name" value="CARBON CATABOLITE REPRESSOR PROTEIN 4"/>
    <property type="match status" value="1"/>
</dbReference>
<protein>
    <submittedName>
        <fullName evidence="2">Endonuclease/exonuclease/phosphatase family protein</fullName>
    </submittedName>
</protein>